<feature type="repeat" description="WD" evidence="3">
    <location>
        <begin position="784"/>
        <end position="815"/>
    </location>
</feature>
<dbReference type="Pfam" id="PF20703">
    <property type="entry name" value="nSTAND1"/>
    <property type="match status" value="1"/>
</dbReference>
<feature type="domain" description="HTH cro/C1-type" evidence="4">
    <location>
        <begin position="19"/>
        <end position="73"/>
    </location>
</feature>
<dbReference type="InterPro" id="IPR015943">
    <property type="entry name" value="WD40/YVTN_repeat-like_dom_sf"/>
</dbReference>
<dbReference type="PANTHER" id="PTHR19879">
    <property type="entry name" value="TRANSCRIPTION INITIATION FACTOR TFIID"/>
    <property type="match status" value="1"/>
</dbReference>
<feature type="repeat" description="WD" evidence="3">
    <location>
        <begin position="868"/>
        <end position="899"/>
    </location>
</feature>
<dbReference type="PRINTS" id="PR00320">
    <property type="entry name" value="GPROTEINBRPT"/>
</dbReference>
<evidence type="ECO:0000313" key="6">
    <source>
        <dbReference type="Proteomes" id="UP000326598"/>
    </source>
</evidence>
<dbReference type="Proteomes" id="UP000326598">
    <property type="component" value="Chromosome"/>
</dbReference>
<dbReference type="InterPro" id="IPR001680">
    <property type="entry name" value="WD40_rpt"/>
</dbReference>
<dbReference type="AlphaFoldDB" id="A0A5J6I1N0"/>
<dbReference type="EMBL" id="CP023694">
    <property type="protein sequence ID" value="QEV22815.1"/>
    <property type="molecule type" value="Genomic_DNA"/>
</dbReference>
<evidence type="ECO:0000256" key="2">
    <source>
        <dbReference type="ARBA" id="ARBA00022737"/>
    </source>
</evidence>
<evidence type="ECO:0000256" key="3">
    <source>
        <dbReference type="PROSITE-ProRule" id="PRU00221"/>
    </source>
</evidence>
<dbReference type="PROSITE" id="PS00678">
    <property type="entry name" value="WD_REPEATS_1"/>
    <property type="match status" value="1"/>
</dbReference>
<dbReference type="PROSITE" id="PS50082">
    <property type="entry name" value="WD_REPEATS_2"/>
    <property type="match status" value="6"/>
</dbReference>
<reference evidence="5 6" key="1">
    <citation type="submission" date="2017-09" db="EMBL/GenBank/DDBJ databases">
        <authorList>
            <person name="Lee N."/>
            <person name="Cho B.-K."/>
        </authorList>
    </citation>
    <scope>NUCLEOTIDE SEQUENCE [LARGE SCALE GENOMIC DNA]</scope>
    <source>
        <strain evidence="5 6">ATCC 13740</strain>
    </source>
</reference>
<dbReference type="RefSeq" id="WP_150478474.1">
    <property type="nucleotide sequence ID" value="NZ_BMTB01000019.1"/>
</dbReference>
<proteinExistence type="predicted"/>
<organism evidence="5 6">
    <name type="scientific">Streptomyces coeruleorubidus</name>
    <dbReference type="NCBI Taxonomy" id="116188"/>
    <lineage>
        <taxon>Bacteria</taxon>
        <taxon>Bacillati</taxon>
        <taxon>Actinomycetota</taxon>
        <taxon>Actinomycetes</taxon>
        <taxon>Kitasatosporales</taxon>
        <taxon>Streptomycetaceae</taxon>
        <taxon>Streptomyces</taxon>
    </lineage>
</organism>
<dbReference type="Pfam" id="PF13560">
    <property type="entry name" value="HTH_31"/>
    <property type="match status" value="1"/>
</dbReference>
<dbReference type="SUPFAM" id="SSF47413">
    <property type="entry name" value="lambda repressor-like DNA-binding domains"/>
    <property type="match status" value="1"/>
</dbReference>
<dbReference type="SUPFAM" id="SSF50978">
    <property type="entry name" value="WD40 repeat-like"/>
    <property type="match status" value="1"/>
</dbReference>
<dbReference type="SMART" id="SM00530">
    <property type="entry name" value="HTH_XRE"/>
    <property type="match status" value="1"/>
</dbReference>
<keyword evidence="1 3" id="KW-0853">WD repeat</keyword>
<gene>
    <name evidence="5" type="ORF">CP976_00475</name>
</gene>
<feature type="repeat" description="WD" evidence="3">
    <location>
        <begin position="826"/>
        <end position="867"/>
    </location>
</feature>
<feature type="repeat" description="WD" evidence="3">
    <location>
        <begin position="1116"/>
        <end position="1150"/>
    </location>
</feature>
<dbReference type="InterPro" id="IPR020472">
    <property type="entry name" value="WD40_PAC1"/>
</dbReference>
<dbReference type="Gene3D" id="2.130.10.10">
    <property type="entry name" value="YVTN repeat-like/Quinoprotein amine dehydrogenase"/>
    <property type="match status" value="3"/>
</dbReference>
<dbReference type="InterPro" id="IPR027417">
    <property type="entry name" value="P-loop_NTPase"/>
</dbReference>
<dbReference type="InterPro" id="IPR049052">
    <property type="entry name" value="nSTAND1"/>
</dbReference>
<dbReference type="Pfam" id="PF00400">
    <property type="entry name" value="WD40"/>
    <property type="match status" value="6"/>
</dbReference>
<dbReference type="Gene3D" id="1.10.260.40">
    <property type="entry name" value="lambda repressor-like DNA-binding domains"/>
    <property type="match status" value="1"/>
</dbReference>
<dbReference type="InterPro" id="IPR024977">
    <property type="entry name" value="Apc4-like_WD40_dom"/>
</dbReference>
<dbReference type="PROSITE" id="PS50294">
    <property type="entry name" value="WD_REPEATS_REGION"/>
    <property type="match status" value="4"/>
</dbReference>
<dbReference type="PANTHER" id="PTHR19879:SF9">
    <property type="entry name" value="TRANSCRIPTION INITIATION FACTOR TFIID SUBUNIT 5"/>
    <property type="match status" value="1"/>
</dbReference>
<dbReference type="CDD" id="cd00200">
    <property type="entry name" value="WD40"/>
    <property type="match status" value="2"/>
</dbReference>
<dbReference type="SUPFAM" id="SSF50998">
    <property type="entry name" value="Quinoprotein alcohol dehydrogenase-like"/>
    <property type="match status" value="1"/>
</dbReference>
<dbReference type="InterPro" id="IPR001387">
    <property type="entry name" value="Cro/C1-type_HTH"/>
</dbReference>
<dbReference type="Pfam" id="PF12894">
    <property type="entry name" value="ANAPC4_WD40"/>
    <property type="match status" value="1"/>
</dbReference>
<dbReference type="CDD" id="cd00093">
    <property type="entry name" value="HTH_XRE"/>
    <property type="match status" value="1"/>
</dbReference>
<protein>
    <submittedName>
        <fullName evidence="5">Helix-turn-helix domain-containing protein</fullName>
    </submittedName>
</protein>
<sequence length="1191" mass="127430">MESEGIGVPPGDVTFGTELRRLRQRQGLTLAALAERVKTSKGYLSRLERGLQQPSEAFARACDQALGAGGALLALAVGPGSGQCPYPGLTSFGTEDARWFFGRERAVADLLGLLADPRSAGHPAVVIGPSGIGKSSLLRAGLAAAVARGALPERQPGTPTVLYMTPTALPLGELRSQEERLPLGSYALLIVDQFEELFALCLDEAERVRFIGELCARASDGLPVAIGLRADFYGHCLPHPPLLAALRARALPLGPMRPEDLREAIIEPAAAAGLTLEPGLMEVLLRDLGAVGGTGTCEAGALPLLSHALRVTWQQRVEDTLTVAGYERTGGVHGAVATTAERVYGQQPPNQQGIVRRMLLNLVQVGDGTDTTRHRAGREELIELTAADVAGAQTEDVRAVVEAFTSARLLTADADHVTISHEALLWAWPRLCEWIDGDRARLRLQQRLAEAARTWHEEGRDASLLLRGARLATVSDWLDEQAGAHPVLRPVESEFLRACRAYEETERAAERRRNRRLRQLVGVLAVFLVIALTSGLLAVQKSGEAERHAEEAGKQEHRAMAALLSSEARRLAHARPELSALLATAAYEHEHTAQSLGALLSTQAQGFVGRLSHPRKQDMLWSAGLSDDGRVLASSDNSGRALVWDVRHRKLLHLIDDLPKKLRAVAVSPNGNRVAGIDEEGTLRLWDVRSGRQLARTVAAPPGTPALGALEFSRDGKVVAVAGAGVQLRLVDRLQETDSPASTTKLAGLALHLDGKTVAGAGWDGKIHVWKRSADGFTSAPLKLDAGSEDVFDVDFSPDGALLAAAGRDGTVRLWRTSDWQPAGDLKGHSGEVWRLAFRADGKVLASAGEDEQVLLWDVHARRRLVSLGGHTASVHSVSFSRDGLLASGGSDHTSVLWDTTGWLSDGCGTGGQLPQAAAYGSSGLAVAHGDAITFRSNGRCHTLHMEPGPVRGLAREGQLIAAGEDAGAFRVWDMERRPGKPYELDPAKDPKGYRYQYGVAVSPGGTLLAAGGYSNTIRAWAMTAGGPALLRSWQATGTVWALAFSPDHRTLAIGADRVVELARLDGTGGVQRFAALSAPVTALAYGDKGRTLAVGTKDGTLELWDVRTHRRTLALTTHQGPVRALHFAPAGDRIAVVGEPGSARWWTLRADWAQSRACQTASAPEPREWQRLIPDVNRAEVLEAISCRTS</sequence>
<dbReference type="InterPro" id="IPR019775">
    <property type="entry name" value="WD40_repeat_CS"/>
</dbReference>
<feature type="repeat" description="WD" evidence="3">
    <location>
        <begin position="1074"/>
        <end position="1115"/>
    </location>
</feature>
<dbReference type="GO" id="GO:0003677">
    <property type="term" value="F:DNA binding"/>
    <property type="evidence" value="ECO:0007669"/>
    <property type="project" value="InterPro"/>
</dbReference>
<dbReference type="KEGG" id="scoe:CP976_00475"/>
<dbReference type="SMART" id="SM00320">
    <property type="entry name" value="WD40"/>
    <property type="match status" value="11"/>
</dbReference>
<dbReference type="InterPro" id="IPR010982">
    <property type="entry name" value="Lambda_DNA-bd_dom_sf"/>
</dbReference>
<evidence type="ECO:0000259" key="4">
    <source>
        <dbReference type="PROSITE" id="PS50943"/>
    </source>
</evidence>
<name>A0A5J6I1N0_STRC4</name>
<dbReference type="InterPro" id="IPR036322">
    <property type="entry name" value="WD40_repeat_dom_sf"/>
</dbReference>
<evidence type="ECO:0000256" key="1">
    <source>
        <dbReference type="ARBA" id="ARBA00022574"/>
    </source>
</evidence>
<evidence type="ECO:0000313" key="5">
    <source>
        <dbReference type="EMBL" id="QEV22815.1"/>
    </source>
</evidence>
<dbReference type="GeneID" id="91414585"/>
<dbReference type="SUPFAM" id="SSF52540">
    <property type="entry name" value="P-loop containing nucleoside triphosphate hydrolases"/>
    <property type="match status" value="1"/>
</dbReference>
<feature type="repeat" description="WD" evidence="3">
    <location>
        <begin position="655"/>
        <end position="696"/>
    </location>
</feature>
<accession>A0A5J6I1N0</accession>
<dbReference type="PROSITE" id="PS50943">
    <property type="entry name" value="HTH_CROC1"/>
    <property type="match status" value="1"/>
</dbReference>
<keyword evidence="2" id="KW-0677">Repeat</keyword>
<dbReference type="InterPro" id="IPR011047">
    <property type="entry name" value="Quinoprotein_ADH-like_sf"/>
</dbReference>